<dbReference type="AlphaFoldDB" id="A0AAD4ENL6"/>
<keyword evidence="5 7" id="KW-1133">Transmembrane helix</keyword>
<sequence>MCGASDRLSIVANGPPQIHAPPAPIQTIDSLDRYAEYGYDAGGLEYSEECYCGDPANIAIHGSTFCPKVESSIVSPGNTSAICGVNGVNVPPITQEAVTSKRRYLRPVLERSRILDPVTFATIKTLPNSLGGINDDKGGCTYPLDGPALLLPQGYPYTDPLSVLVYGGSTVPNSRLVGRADLSRVEAPMTIKAYLVCAFAAFGGIFFGYDTGWMSGVLGMPFFITQYTRLQYDYETGQPIGVDPAEFALPSSTKSLMTSILSCGTFFGALIAGDVADIIGRRPTNIIGSESPRFHIMKGKINAAAKDLSLVRGQPINSDHIKDELAEIVANHEYEMQIIPQTSYIGSWMACFQGSLFKGNSNLRRTILGAGIQMMQQLTGINFIFYFGTTFFQQLGTIHNPFLISLVTTLVNVLSTPVSFWAIEYIGRRLLLILGGLGMIISQFIVASVGITAGRAEVHNNDAVKAMIVFICIYIFSFAATWGPVGWVLVGECFPLPIRSRGVGISTASNWFWNCMIAVIVPYMVGNEPGSADLGPKVFFIWGALCVLSLIFAYFLVPEMTGLTLEQIDGMMRETTPRKSRRWKPTTTFAVQMGRAKEERSAPKEDHTPVE</sequence>
<feature type="transmembrane region" description="Helical" evidence="7">
    <location>
        <begin position="256"/>
        <end position="276"/>
    </location>
</feature>
<evidence type="ECO:0000256" key="5">
    <source>
        <dbReference type="ARBA" id="ARBA00022989"/>
    </source>
</evidence>
<evidence type="ECO:0000256" key="3">
    <source>
        <dbReference type="ARBA" id="ARBA00022448"/>
    </source>
</evidence>
<feature type="transmembrane region" description="Helical" evidence="7">
    <location>
        <begin position="402"/>
        <end position="423"/>
    </location>
</feature>
<dbReference type="EMBL" id="JAHCVI010000006">
    <property type="protein sequence ID" value="KAG7284380.1"/>
    <property type="molecule type" value="Genomic_DNA"/>
</dbReference>
<dbReference type="GO" id="GO:0005351">
    <property type="term" value="F:carbohydrate:proton symporter activity"/>
    <property type="evidence" value="ECO:0007669"/>
    <property type="project" value="TreeGrafter"/>
</dbReference>
<dbReference type="GO" id="GO:0016020">
    <property type="term" value="C:membrane"/>
    <property type="evidence" value="ECO:0007669"/>
    <property type="project" value="UniProtKB-SubCell"/>
</dbReference>
<evidence type="ECO:0000256" key="4">
    <source>
        <dbReference type="ARBA" id="ARBA00022692"/>
    </source>
</evidence>
<organism evidence="8 9">
    <name type="scientific">Staphylotrichum longicolle</name>
    <dbReference type="NCBI Taxonomy" id="669026"/>
    <lineage>
        <taxon>Eukaryota</taxon>
        <taxon>Fungi</taxon>
        <taxon>Dikarya</taxon>
        <taxon>Ascomycota</taxon>
        <taxon>Pezizomycotina</taxon>
        <taxon>Sordariomycetes</taxon>
        <taxon>Sordariomycetidae</taxon>
        <taxon>Sordariales</taxon>
        <taxon>Chaetomiaceae</taxon>
        <taxon>Staphylotrichum</taxon>
    </lineage>
</organism>
<dbReference type="InterPro" id="IPR050360">
    <property type="entry name" value="MFS_Sugar_Transporters"/>
</dbReference>
<accession>A0AAD4ENL6</accession>
<evidence type="ECO:0000256" key="1">
    <source>
        <dbReference type="ARBA" id="ARBA00004141"/>
    </source>
</evidence>
<comment type="caution">
    <text evidence="8">The sequence shown here is derived from an EMBL/GenBank/DDBJ whole genome shotgun (WGS) entry which is preliminary data.</text>
</comment>
<comment type="subcellular location">
    <subcellularLocation>
        <location evidence="1">Membrane</location>
        <topology evidence="1">Multi-pass membrane protein</topology>
    </subcellularLocation>
</comment>
<gene>
    <name evidence="8" type="ORF">NEMBOFW57_010753</name>
</gene>
<feature type="transmembrane region" description="Helical" evidence="7">
    <location>
        <begin position="367"/>
        <end position="387"/>
    </location>
</feature>
<reference evidence="8" key="1">
    <citation type="submission" date="2023-02" db="EMBL/GenBank/DDBJ databases">
        <authorList>
            <person name="Palmer J.M."/>
        </authorList>
    </citation>
    <scope>NUCLEOTIDE SEQUENCE</scope>
    <source>
        <strain evidence="8">FW57</strain>
    </source>
</reference>
<dbReference type="Pfam" id="PF00083">
    <property type="entry name" value="Sugar_tr"/>
    <property type="match status" value="2"/>
</dbReference>
<feature type="transmembrane region" description="Helical" evidence="7">
    <location>
        <begin position="430"/>
        <end position="454"/>
    </location>
</feature>
<evidence type="ECO:0008006" key="10">
    <source>
        <dbReference type="Google" id="ProtNLM"/>
    </source>
</evidence>
<feature type="transmembrane region" description="Helical" evidence="7">
    <location>
        <begin position="191"/>
        <end position="209"/>
    </location>
</feature>
<dbReference type="PANTHER" id="PTHR48022">
    <property type="entry name" value="PLASTIDIC GLUCOSE TRANSPORTER 4"/>
    <property type="match status" value="1"/>
</dbReference>
<keyword evidence="6 7" id="KW-0472">Membrane</keyword>
<dbReference type="PANTHER" id="PTHR48022:SF61">
    <property type="entry name" value="HIGH AFFINITY GLUCOSE TRANSPORTER RGT2"/>
    <property type="match status" value="1"/>
</dbReference>
<dbReference type="PRINTS" id="PR00171">
    <property type="entry name" value="SUGRTRNSPORT"/>
</dbReference>
<keyword evidence="3" id="KW-0813">Transport</keyword>
<evidence type="ECO:0000256" key="6">
    <source>
        <dbReference type="ARBA" id="ARBA00023136"/>
    </source>
</evidence>
<dbReference type="InterPro" id="IPR036259">
    <property type="entry name" value="MFS_trans_sf"/>
</dbReference>
<protein>
    <recommendedName>
        <fullName evidence="10">Major facilitator superfamily (MFS) profile domain-containing protein</fullName>
    </recommendedName>
</protein>
<feature type="transmembrane region" description="Helical" evidence="7">
    <location>
        <begin position="538"/>
        <end position="557"/>
    </location>
</feature>
<keyword evidence="9" id="KW-1185">Reference proteome</keyword>
<evidence type="ECO:0000256" key="2">
    <source>
        <dbReference type="ARBA" id="ARBA00010992"/>
    </source>
</evidence>
<evidence type="ECO:0000313" key="9">
    <source>
        <dbReference type="Proteomes" id="UP001197093"/>
    </source>
</evidence>
<dbReference type="InterPro" id="IPR005828">
    <property type="entry name" value="MFS_sugar_transport-like"/>
</dbReference>
<proteinExistence type="inferred from homology"/>
<name>A0AAD4ENL6_9PEZI</name>
<feature type="transmembrane region" description="Helical" evidence="7">
    <location>
        <begin position="502"/>
        <end position="526"/>
    </location>
</feature>
<dbReference type="InterPro" id="IPR003663">
    <property type="entry name" value="Sugar/inositol_transpt"/>
</dbReference>
<evidence type="ECO:0000256" key="7">
    <source>
        <dbReference type="SAM" id="Phobius"/>
    </source>
</evidence>
<dbReference type="Gene3D" id="1.20.1250.20">
    <property type="entry name" value="MFS general substrate transporter like domains"/>
    <property type="match status" value="2"/>
</dbReference>
<feature type="transmembrane region" description="Helical" evidence="7">
    <location>
        <begin position="466"/>
        <end position="490"/>
    </location>
</feature>
<keyword evidence="4 7" id="KW-0812">Transmembrane</keyword>
<dbReference type="Proteomes" id="UP001197093">
    <property type="component" value="Unassembled WGS sequence"/>
</dbReference>
<comment type="similarity">
    <text evidence="2">Belongs to the major facilitator superfamily. Sugar transporter (TC 2.A.1.1) family.</text>
</comment>
<dbReference type="SUPFAM" id="SSF103473">
    <property type="entry name" value="MFS general substrate transporter"/>
    <property type="match status" value="2"/>
</dbReference>
<evidence type="ECO:0000313" key="8">
    <source>
        <dbReference type="EMBL" id="KAG7284380.1"/>
    </source>
</evidence>